<dbReference type="Proteomes" id="UP000604825">
    <property type="component" value="Unassembled WGS sequence"/>
</dbReference>
<keyword evidence="5" id="KW-1185">Reference proteome</keyword>
<feature type="compositionally biased region" description="Pro residues" evidence="1">
    <location>
        <begin position="42"/>
        <end position="55"/>
    </location>
</feature>
<sequence>MLCFMGSSNSHSSGPDPNPTFMPRPPPPPPPAPASTSTATLLPPPPVPNPSSLPSPPKYKFVTGSPADWYAHEPSIMKYVKIAAMLPTKTIRDVALRCVWTPGKESSRRKPDGYPAGTNMTYSKNKMAASTSVTNIPMLPPNNVFPFSISLHHPSQNSLVPMEVPVLDSATQLLEENNQLLSQIAANIRTLKTEENVDLFLRTNNNIRAISERMRETLGIMDQMPSLPVHVNEEHLSSLVHLYRGVCKRPISIAPIYAANAPIRLPLPEFMLGLANKLMSWLLLLLSLLFAICVWEFIMPLTTLWVWRLALSRTSAQVRRLLSLRTSAFFRPYAMRFMPSTDTVLACVSIRRAFLRELPNLRQLNAPARVAADALAPLALWVARLEAHLQHRFGGLDTLQVLALHTVEAALMVVIGDVAFAFLLGFLPFSLGRILLCCMSCFTSGTLDITHSSTSTTSVLLVGYGLILVAALLSTALHTFQQYSRDEQLTITVYFDALTDLVCWLFSPLKMLPSIHVMLGRTGTFLQHFFRGIISLANISLNLTVILVIWPLLFGWSLDIYTSKLFGVEIPQKLQLLFASSFASTALHWLIGCICLLLHSLLPSLLRPALRLGTPFVHTTGGKIKIGEPFCKFFFKIVPGLFLSLIYVAMVILVPVEIAFRLVPTMFPLDITYFDPPTGTVLWQPTRNYAELLSGFLLLKFLICNALEYLEPILLVKKVLRYWFASTGQALGLSDLLTAQPDGAGESEAGNSVTPKDQYGRPAEAKDKRRSLAVRLALLVVPAWLTVVMFIAALLVAPVSAGRALLFAIPQLPVAGALKSNDIFAFAVGFCVLSTIIAASRDVFAYVTSGRTRLLSSIICSRGITALKSSPLLFLWVVVIPFLIGLLVDCLLILPFVVPADEVPVFDFFCTWFLGSQLLKFWTKLVGWTRVAPFLACFIDERWDRKLTQAREDGFSGLRALWVLRDVLMPITVKLLSALCVPYVLAKGVAPRFGYSADVNSVVLRFAWLGSLAMCALCYLAKVLSRFVVRLHDSIRDERYLIGQRLQNYVDNM</sequence>
<gene>
    <name evidence="4" type="ORF">NCGR_LOCUS30530</name>
</gene>
<feature type="transmembrane region" description="Helical" evidence="2">
    <location>
        <begin position="459"/>
        <end position="479"/>
    </location>
</feature>
<reference evidence="4" key="1">
    <citation type="submission" date="2020-10" db="EMBL/GenBank/DDBJ databases">
        <authorList>
            <person name="Han B."/>
            <person name="Lu T."/>
            <person name="Zhao Q."/>
            <person name="Huang X."/>
            <person name="Zhao Y."/>
        </authorList>
    </citation>
    <scope>NUCLEOTIDE SEQUENCE</scope>
</reference>
<feature type="transmembrane region" description="Helical" evidence="2">
    <location>
        <begin position="576"/>
        <end position="602"/>
    </location>
</feature>
<evidence type="ECO:0000256" key="1">
    <source>
        <dbReference type="SAM" id="MobiDB-lite"/>
    </source>
</evidence>
<dbReference type="OrthoDB" id="1108038at2759"/>
<evidence type="ECO:0000259" key="3">
    <source>
        <dbReference type="Pfam" id="PF23113"/>
    </source>
</evidence>
<feature type="compositionally biased region" description="Pro residues" evidence="1">
    <location>
        <begin position="16"/>
        <end position="33"/>
    </location>
</feature>
<feature type="transmembrane region" description="Helical" evidence="2">
    <location>
        <begin position="633"/>
        <end position="656"/>
    </location>
</feature>
<evidence type="ECO:0000313" key="5">
    <source>
        <dbReference type="Proteomes" id="UP000604825"/>
    </source>
</evidence>
<feature type="transmembrane region" description="Helical" evidence="2">
    <location>
        <begin position="281"/>
        <end position="307"/>
    </location>
</feature>
<evidence type="ECO:0000256" key="2">
    <source>
        <dbReference type="SAM" id="Phobius"/>
    </source>
</evidence>
<proteinExistence type="predicted"/>
<dbReference type="Pfam" id="PF23113">
    <property type="entry name" value="MARCHF6_C"/>
    <property type="match status" value="1"/>
</dbReference>
<feature type="transmembrane region" description="Helical" evidence="2">
    <location>
        <begin position="533"/>
        <end position="556"/>
    </location>
</feature>
<feature type="transmembrane region" description="Helical" evidence="2">
    <location>
        <begin position="960"/>
        <end position="986"/>
    </location>
</feature>
<name>A0A811PNY6_9POAL</name>
<feature type="transmembrane region" description="Helical" evidence="2">
    <location>
        <begin position="1006"/>
        <end position="1029"/>
    </location>
</feature>
<feature type="transmembrane region" description="Helical" evidence="2">
    <location>
        <begin position="823"/>
        <end position="844"/>
    </location>
</feature>
<comment type="caution">
    <text evidence="4">The sequence shown here is derived from an EMBL/GenBank/DDBJ whole genome shotgun (WGS) entry which is preliminary data.</text>
</comment>
<feature type="transmembrane region" description="Helical" evidence="2">
    <location>
        <begin position="872"/>
        <end position="898"/>
    </location>
</feature>
<feature type="transmembrane region" description="Helical" evidence="2">
    <location>
        <begin position="491"/>
        <end position="512"/>
    </location>
</feature>
<feature type="region of interest" description="Disordered" evidence="1">
    <location>
        <begin position="743"/>
        <end position="764"/>
    </location>
</feature>
<keyword evidence="2" id="KW-0472">Membrane</keyword>
<feature type="transmembrane region" description="Helical" evidence="2">
    <location>
        <begin position="401"/>
        <end position="424"/>
    </location>
</feature>
<feature type="region of interest" description="Disordered" evidence="1">
    <location>
        <begin position="1"/>
        <end position="55"/>
    </location>
</feature>
<dbReference type="AlphaFoldDB" id="A0A811PNY6"/>
<feature type="domain" description="E3 ubiquitin-protein ligase MARCHF6-like C-terminal" evidence="3">
    <location>
        <begin position="858"/>
        <end position="1036"/>
    </location>
</feature>
<feature type="compositionally biased region" description="Polar residues" evidence="1">
    <location>
        <begin position="1"/>
        <end position="13"/>
    </location>
</feature>
<keyword evidence="2" id="KW-1133">Transmembrane helix</keyword>
<evidence type="ECO:0000313" key="4">
    <source>
        <dbReference type="EMBL" id="CAD6246260.1"/>
    </source>
</evidence>
<feature type="transmembrane region" description="Helical" evidence="2">
    <location>
        <begin position="776"/>
        <end position="797"/>
    </location>
</feature>
<dbReference type="EMBL" id="CAJGYO010000007">
    <property type="protein sequence ID" value="CAD6246260.1"/>
    <property type="molecule type" value="Genomic_DNA"/>
</dbReference>
<keyword evidence="2" id="KW-0812">Transmembrane</keyword>
<organism evidence="4 5">
    <name type="scientific">Miscanthus lutarioriparius</name>
    <dbReference type="NCBI Taxonomy" id="422564"/>
    <lineage>
        <taxon>Eukaryota</taxon>
        <taxon>Viridiplantae</taxon>
        <taxon>Streptophyta</taxon>
        <taxon>Embryophyta</taxon>
        <taxon>Tracheophyta</taxon>
        <taxon>Spermatophyta</taxon>
        <taxon>Magnoliopsida</taxon>
        <taxon>Liliopsida</taxon>
        <taxon>Poales</taxon>
        <taxon>Poaceae</taxon>
        <taxon>PACMAD clade</taxon>
        <taxon>Panicoideae</taxon>
        <taxon>Andropogonodae</taxon>
        <taxon>Andropogoneae</taxon>
        <taxon>Saccharinae</taxon>
        <taxon>Miscanthus</taxon>
    </lineage>
</organism>
<dbReference type="PANTHER" id="PTHR13145">
    <property type="entry name" value="SSM4 PROTEIN"/>
    <property type="match status" value="1"/>
</dbReference>
<dbReference type="InterPro" id="IPR056521">
    <property type="entry name" value="MARCHF6-like_C"/>
</dbReference>
<dbReference type="PANTHER" id="PTHR13145:SF2">
    <property type="entry name" value="RING-CH-TYPE DOMAIN-CONTAINING PROTEIN"/>
    <property type="match status" value="1"/>
</dbReference>
<protein>
    <recommendedName>
        <fullName evidence="3">E3 ubiquitin-protein ligase MARCHF6-like C-terminal domain-containing protein</fullName>
    </recommendedName>
</protein>
<dbReference type="GO" id="GO:0036503">
    <property type="term" value="P:ERAD pathway"/>
    <property type="evidence" value="ECO:0007669"/>
    <property type="project" value="TreeGrafter"/>
</dbReference>
<dbReference type="GO" id="GO:0005789">
    <property type="term" value="C:endoplasmic reticulum membrane"/>
    <property type="evidence" value="ECO:0007669"/>
    <property type="project" value="TreeGrafter"/>
</dbReference>
<accession>A0A811PNY6</accession>
<dbReference type="Pfam" id="PF12579">
    <property type="entry name" value="DUF3755"/>
    <property type="match status" value="1"/>
</dbReference>
<dbReference type="InterPro" id="IPR022228">
    <property type="entry name" value="DUF3755"/>
</dbReference>